<feature type="coiled-coil region" evidence="1">
    <location>
        <begin position="410"/>
        <end position="490"/>
    </location>
</feature>
<dbReference type="Proteomes" id="UP000728032">
    <property type="component" value="Unassembled WGS sequence"/>
</dbReference>
<evidence type="ECO:0000256" key="1">
    <source>
        <dbReference type="SAM" id="Coils"/>
    </source>
</evidence>
<feature type="coiled-coil region" evidence="1">
    <location>
        <begin position="326"/>
        <end position="381"/>
    </location>
</feature>
<dbReference type="AlphaFoldDB" id="A0A7R9M5S2"/>
<feature type="transmembrane region" description="Helical" evidence="3">
    <location>
        <begin position="802"/>
        <end position="820"/>
    </location>
</feature>
<name>A0A7R9M5S2_9ACAR</name>
<evidence type="ECO:0000256" key="2">
    <source>
        <dbReference type="SAM" id="MobiDB-lite"/>
    </source>
</evidence>
<feature type="compositionally biased region" description="Polar residues" evidence="2">
    <location>
        <begin position="746"/>
        <end position="756"/>
    </location>
</feature>
<feature type="coiled-coil region" evidence="1">
    <location>
        <begin position="3"/>
        <end position="251"/>
    </location>
</feature>
<feature type="coiled-coil region" evidence="1">
    <location>
        <begin position="597"/>
        <end position="669"/>
    </location>
</feature>
<dbReference type="EMBL" id="OC922343">
    <property type="protein sequence ID" value="CAD7654113.1"/>
    <property type="molecule type" value="Genomic_DNA"/>
</dbReference>
<accession>A0A7R9M5S2</accession>
<evidence type="ECO:0000313" key="5">
    <source>
        <dbReference type="Proteomes" id="UP000728032"/>
    </source>
</evidence>
<protein>
    <submittedName>
        <fullName evidence="4">Uncharacterized protein</fullName>
    </submittedName>
</protein>
<organism evidence="4">
    <name type="scientific">Oppiella nova</name>
    <dbReference type="NCBI Taxonomy" id="334625"/>
    <lineage>
        <taxon>Eukaryota</taxon>
        <taxon>Metazoa</taxon>
        <taxon>Ecdysozoa</taxon>
        <taxon>Arthropoda</taxon>
        <taxon>Chelicerata</taxon>
        <taxon>Arachnida</taxon>
        <taxon>Acari</taxon>
        <taxon>Acariformes</taxon>
        <taxon>Sarcoptiformes</taxon>
        <taxon>Oribatida</taxon>
        <taxon>Brachypylina</taxon>
        <taxon>Oppioidea</taxon>
        <taxon>Oppiidae</taxon>
        <taxon>Oppiella</taxon>
    </lineage>
</organism>
<sequence length="821" mass="95533">KDLVLAQKEKIEFENRSEELRKKLQTISANSGDEIITLQQQIEDLSEDNDAMKEDTKKLTAELKATKDTFEVRERESRETIEELRRQLATADTRLTEAANELLANSADNTDTNLLHNEILALREQLAELEGRNRLTEDNLQTSIEQLNASVVEYKCLLDEARNQVQRLETEKLSAIQETNQVNQVLENERDNRSMVSEENQQLRQRILQLESDLGAFSSQNDSVHELTQTIEGLRTQNLELSSSLERMKQMSAESQDYMQKQLEAMGRDTEGERLASSQRIIELQNTVETISAEKQRFEYGFYDLQNRYQEFDRLLQTKSIELESLKQTEDSYQKLLKSSTNLKEEKEHLLSVLSEKEALIESKDKDMQRLMDEKQQLELTYTDRDYNVSDLNSQIQAMNELNQNNQLNSEQFVVRERELESKIQELQHEVEECKRVNTDIESKASETEYELEILKRNYGIEMDSFGAQVTERESLIEKLQTRNEKLKKKWQKSDGVIKELQEKESHLMAKLSESDGLVKYEQMQRQTATDSRIFELQQQLEEREREFQNDLGLLRVENTGLVAAEHELRRRCDELELRISGNSSVETEIMGYRSHIEQLVQQLESERIEKRHVQELYQSVANSAQNPDQMNQLLAQIEAEKQQQLVKYQELELKCKKFAAKFKVKEREVFTLEAKLRVAKENESKNVNEEDLIDSSKRCDELAKRVEELQLTAQSLDAALQSERLRRRELEAEKQQFWGQESGGRASSMSSTDGADGSTSFSLLIDEGMGDKSGLHSAKRFLTKQKHNLLRGPPSVRYRRWAIVVYLVIFHVLLLKLCLF</sequence>
<gene>
    <name evidence="4" type="ORF">ONB1V03_LOCUS10763</name>
</gene>
<keyword evidence="3" id="KW-1133">Transmembrane helix</keyword>
<feature type="non-terminal residue" evidence="4">
    <location>
        <position position="821"/>
    </location>
</feature>
<dbReference type="OrthoDB" id="6528245at2759"/>
<dbReference type="EMBL" id="CAJPVJ010007518">
    <property type="protein sequence ID" value="CAG2171300.1"/>
    <property type="molecule type" value="Genomic_DNA"/>
</dbReference>
<feature type="region of interest" description="Disordered" evidence="2">
    <location>
        <begin position="734"/>
        <end position="756"/>
    </location>
</feature>
<feature type="coiled-coil region" evidence="1">
    <location>
        <begin position="700"/>
        <end position="734"/>
    </location>
</feature>
<keyword evidence="5" id="KW-1185">Reference proteome</keyword>
<proteinExistence type="predicted"/>
<reference evidence="4" key="1">
    <citation type="submission" date="2020-11" db="EMBL/GenBank/DDBJ databases">
        <authorList>
            <person name="Tran Van P."/>
        </authorList>
    </citation>
    <scope>NUCLEOTIDE SEQUENCE</scope>
</reference>
<keyword evidence="3" id="KW-0472">Membrane</keyword>
<keyword evidence="3" id="KW-0812">Transmembrane</keyword>
<evidence type="ECO:0000256" key="3">
    <source>
        <dbReference type="SAM" id="Phobius"/>
    </source>
</evidence>
<evidence type="ECO:0000313" key="4">
    <source>
        <dbReference type="EMBL" id="CAD7654113.1"/>
    </source>
</evidence>
<keyword evidence="1" id="KW-0175">Coiled coil</keyword>